<keyword evidence="1" id="KW-0812">Transmembrane</keyword>
<keyword evidence="3" id="KW-1185">Reference proteome</keyword>
<sequence length="155" mass="18143">MMDKSSLIIVWLIINLRLNSHLSRELNIGTQVFKHGYKHAFMIDINTSYICSQCLLHGFLIAYYVFFIKWAIFNEITKQVERAKDKFKFIPFTIQRFICGVYGQLAVNSTATPIGLLKWEKVYKAMNDFGWVALIVMVVWVFFKITKFGQGKKKE</sequence>
<keyword evidence="1" id="KW-0472">Membrane</keyword>
<dbReference type="Proteomes" id="UP000692954">
    <property type="component" value="Unassembled WGS sequence"/>
</dbReference>
<organism evidence="2 3">
    <name type="scientific">Paramecium sonneborni</name>
    <dbReference type="NCBI Taxonomy" id="65129"/>
    <lineage>
        <taxon>Eukaryota</taxon>
        <taxon>Sar</taxon>
        <taxon>Alveolata</taxon>
        <taxon>Ciliophora</taxon>
        <taxon>Intramacronucleata</taxon>
        <taxon>Oligohymenophorea</taxon>
        <taxon>Peniculida</taxon>
        <taxon>Parameciidae</taxon>
        <taxon>Paramecium</taxon>
    </lineage>
</organism>
<dbReference type="AlphaFoldDB" id="A0A8S1R118"/>
<reference evidence="2" key="1">
    <citation type="submission" date="2021-01" db="EMBL/GenBank/DDBJ databases">
        <authorList>
            <consortium name="Genoscope - CEA"/>
            <person name="William W."/>
        </authorList>
    </citation>
    <scope>NUCLEOTIDE SEQUENCE</scope>
</reference>
<feature type="transmembrane region" description="Helical" evidence="1">
    <location>
        <begin position="47"/>
        <end position="68"/>
    </location>
</feature>
<evidence type="ECO:0000313" key="2">
    <source>
        <dbReference type="EMBL" id="CAD8121746.1"/>
    </source>
</evidence>
<accession>A0A8S1R118</accession>
<feature type="transmembrane region" description="Helical" evidence="1">
    <location>
        <begin position="89"/>
        <end position="109"/>
    </location>
</feature>
<keyword evidence="1" id="KW-1133">Transmembrane helix</keyword>
<protein>
    <submittedName>
        <fullName evidence="2">Uncharacterized protein</fullName>
    </submittedName>
</protein>
<gene>
    <name evidence="2" type="ORF">PSON_ATCC_30995.1.T1340048</name>
</gene>
<comment type="caution">
    <text evidence="2">The sequence shown here is derived from an EMBL/GenBank/DDBJ whole genome shotgun (WGS) entry which is preliminary data.</text>
</comment>
<dbReference type="EMBL" id="CAJJDN010000134">
    <property type="protein sequence ID" value="CAD8121746.1"/>
    <property type="molecule type" value="Genomic_DNA"/>
</dbReference>
<evidence type="ECO:0000256" key="1">
    <source>
        <dbReference type="SAM" id="Phobius"/>
    </source>
</evidence>
<name>A0A8S1R118_9CILI</name>
<feature type="transmembrane region" description="Helical" evidence="1">
    <location>
        <begin position="129"/>
        <end position="146"/>
    </location>
</feature>
<dbReference type="OrthoDB" id="289379at2759"/>
<proteinExistence type="predicted"/>
<evidence type="ECO:0000313" key="3">
    <source>
        <dbReference type="Proteomes" id="UP000692954"/>
    </source>
</evidence>